<protein>
    <recommendedName>
        <fullName evidence="3">O-fucosyltransferase family protein</fullName>
    </recommendedName>
</protein>
<dbReference type="Proteomes" id="UP001203297">
    <property type="component" value="Unassembled WGS sequence"/>
</dbReference>
<dbReference type="AlphaFoldDB" id="A0AAD4MD94"/>
<evidence type="ECO:0000313" key="1">
    <source>
        <dbReference type="EMBL" id="KAI0308222.1"/>
    </source>
</evidence>
<evidence type="ECO:0000313" key="2">
    <source>
        <dbReference type="Proteomes" id="UP001203297"/>
    </source>
</evidence>
<sequence>MLTGLIFYMFFLSWHSPRWRRPSDWHRLPQLDPNSPEYVDPNERLLVDPKYSSFLAPTSLPTPVILDETTSPLPSSSSVSDVLTLEQIRDIVASTRGFFSRDFSLGLGWNNVRYIIDAALLQAELLNRTLVLPSFVYARACEYNITVCADYAPMVNKGDAIGWNEWRKLPIEQQMGFRIPISFVINLTHLRSRHPVVTASDYLRLHGQDPERESSSGFWPRDLYHTHPNVFETNKTKVPSLFVIENNWYDPLANDGERGYWPPTEPTDLSNRLAAAMPAGKSAMDWNTAKAIVLSSDLGVEVNIDDDTDIEGLLNTNGWEVLHTFQGAIGMDYAKTVVSPAKEVVYRSSIRGFRDDYYHVDADVIVLAGETHLYRGYALHGGARTHQICKHGRTFTIPPYNVLDLAAVLADRMRQMVGGRLWMGAHMRRGDFVRLGWVMEPTPEDHVRRVKDHLQTGRLVLEQLGNLTVYDLEGTKPDLEQTMLLPPLPDDPFFIATDERDPGALRVISDAGAVFISDLLTMEDRRTYGWPLMLTDVRALVEQTLLANSAFFYGHGMSSFAGVIINMRAVRGADPRTMLLD</sequence>
<comment type="caution">
    <text evidence="1">The sequence shown here is derived from an EMBL/GenBank/DDBJ whole genome shotgun (WGS) entry which is preliminary data.</text>
</comment>
<reference evidence="1" key="1">
    <citation type="journal article" date="2022" name="New Phytol.">
        <title>Evolutionary transition to the ectomycorrhizal habit in the genomes of a hyperdiverse lineage of mushroom-forming fungi.</title>
        <authorList>
            <person name="Looney B."/>
            <person name="Miyauchi S."/>
            <person name="Morin E."/>
            <person name="Drula E."/>
            <person name="Courty P.E."/>
            <person name="Kohler A."/>
            <person name="Kuo A."/>
            <person name="LaButti K."/>
            <person name="Pangilinan J."/>
            <person name="Lipzen A."/>
            <person name="Riley R."/>
            <person name="Andreopoulos W."/>
            <person name="He G."/>
            <person name="Johnson J."/>
            <person name="Nolan M."/>
            <person name="Tritt A."/>
            <person name="Barry K.W."/>
            <person name="Grigoriev I.V."/>
            <person name="Nagy L.G."/>
            <person name="Hibbett D."/>
            <person name="Henrissat B."/>
            <person name="Matheny P.B."/>
            <person name="Labbe J."/>
            <person name="Martin F.M."/>
        </authorList>
    </citation>
    <scope>NUCLEOTIDE SEQUENCE</scope>
    <source>
        <strain evidence="1">BPL690</strain>
    </source>
</reference>
<proteinExistence type="predicted"/>
<organism evidence="1 2">
    <name type="scientific">Multifurca ochricompacta</name>
    <dbReference type="NCBI Taxonomy" id="376703"/>
    <lineage>
        <taxon>Eukaryota</taxon>
        <taxon>Fungi</taxon>
        <taxon>Dikarya</taxon>
        <taxon>Basidiomycota</taxon>
        <taxon>Agaricomycotina</taxon>
        <taxon>Agaricomycetes</taxon>
        <taxon>Russulales</taxon>
        <taxon>Russulaceae</taxon>
        <taxon>Multifurca</taxon>
    </lineage>
</organism>
<accession>A0AAD4MD94</accession>
<dbReference type="EMBL" id="WTXG01000001">
    <property type="protein sequence ID" value="KAI0308222.1"/>
    <property type="molecule type" value="Genomic_DNA"/>
</dbReference>
<evidence type="ECO:0008006" key="3">
    <source>
        <dbReference type="Google" id="ProtNLM"/>
    </source>
</evidence>
<keyword evidence="2" id="KW-1185">Reference proteome</keyword>
<dbReference type="CDD" id="cd11296">
    <property type="entry name" value="O-FucT_like"/>
    <property type="match status" value="1"/>
</dbReference>
<gene>
    <name evidence="1" type="ORF">B0F90DRAFT_1807467</name>
</gene>
<dbReference type="Gene3D" id="3.40.50.11350">
    <property type="match status" value="1"/>
</dbReference>
<name>A0AAD4MD94_9AGAM</name>